<reference evidence="2 3" key="1">
    <citation type="submission" date="2019-02" db="EMBL/GenBank/DDBJ databases">
        <title>Genomic Encyclopedia of Archaeal and Bacterial Type Strains, Phase II (KMG-II): from individual species to whole genera.</title>
        <authorList>
            <person name="Goeker M."/>
        </authorList>
    </citation>
    <scope>NUCLEOTIDE SEQUENCE [LARGE SCALE GENOMIC DNA]</scope>
    <source>
        <strain evidence="2 3">DSM 21411</strain>
    </source>
</reference>
<dbReference type="Proteomes" id="UP000292209">
    <property type="component" value="Unassembled WGS sequence"/>
</dbReference>
<dbReference type="EMBL" id="SGXG01000001">
    <property type="protein sequence ID" value="RZS96186.1"/>
    <property type="molecule type" value="Genomic_DNA"/>
</dbReference>
<accession>A0A4Q7P7Q5</accession>
<organism evidence="2 3">
    <name type="scientific">Cecembia calidifontis</name>
    <dbReference type="NCBI Taxonomy" id="1187080"/>
    <lineage>
        <taxon>Bacteria</taxon>
        <taxon>Pseudomonadati</taxon>
        <taxon>Bacteroidota</taxon>
        <taxon>Cytophagia</taxon>
        <taxon>Cytophagales</taxon>
        <taxon>Cyclobacteriaceae</taxon>
        <taxon>Cecembia</taxon>
    </lineage>
</organism>
<feature type="transmembrane region" description="Helical" evidence="1">
    <location>
        <begin position="156"/>
        <end position="179"/>
    </location>
</feature>
<keyword evidence="1" id="KW-1133">Transmembrane helix</keyword>
<keyword evidence="1" id="KW-0472">Membrane</keyword>
<dbReference type="AlphaFoldDB" id="A0A4Q7P7Q5"/>
<sequence>MRTLFENEIQLIKARLDRCLIAYQELYDELLDHYISALEQAPEEDFLQKKEELDDAFSWSVIKRMEKDLQNMAWKEFTKAALSSFQIWKLGWTKLVTLLLVSTVAFFAFKFVGPEYFYTMALAGIGLTLMAILYFHREEFRFSFSINPWKHRPKKVLQTTVTLSFVFVFNLINLFAQLIPLLLESSPYQQFTPIVFLILGSLLIAMTLTIYQSINLKTLKLIKP</sequence>
<gene>
    <name evidence="2" type="ORF">BC751_1752</name>
</gene>
<proteinExistence type="predicted"/>
<dbReference type="RefSeq" id="WP_165389815.1">
    <property type="nucleotide sequence ID" value="NZ_SGXG01000001.1"/>
</dbReference>
<feature type="transmembrane region" description="Helical" evidence="1">
    <location>
        <begin position="116"/>
        <end position="135"/>
    </location>
</feature>
<keyword evidence="1" id="KW-0812">Transmembrane</keyword>
<evidence type="ECO:0000313" key="3">
    <source>
        <dbReference type="Proteomes" id="UP000292209"/>
    </source>
</evidence>
<feature type="transmembrane region" description="Helical" evidence="1">
    <location>
        <begin position="92"/>
        <end position="110"/>
    </location>
</feature>
<keyword evidence="3" id="KW-1185">Reference proteome</keyword>
<evidence type="ECO:0000256" key="1">
    <source>
        <dbReference type="SAM" id="Phobius"/>
    </source>
</evidence>
<feature type="transmembrane region" description="Helical" evidence="1">
    <location>
        <begin position="191"/>
        <end position="211"/>
    </location>
</feature>
<name>A0A4Q7P7Q5_9BACT</name>
<comment type="caution">
    <text evidence="2">The sequence shown here is derived from an EMBL/GenBank/DDBJ whole genome shotgun (WGS) entry which is preliminary data.</text>
</comment>
<protein>
    <submittedName>
        <fullName evidence="2">Uncharacterized protein</fullName>
    </submittedName>
</protein>
<evidence type="ECO:0000313" key="2">
    <source>
        <dbReference type="EMBL" id="RZS96186.1"/>
    </source>
</evidence>